<dbReference type="GO" id="GO:0016829">
    <property type="term" value="F:lyase activity"/>
    <property type="evidence" value="ECO:0007669"/>
    <property type="project" value="UniProtKB-KW"/>
</dbReference>
<dbReference type="RefSeq" id="WP_116756384.1">
    <property type="nucleotide sequence ID" value="NZ_JBHUEX010000001.1"/>
</dbReference>
<evidence type="ECO:0000313" key="8">
    <source>
        <dbReference type="EMBL" id="PVZ93870.1"/>
    </source>
</evidence>
<organism evidence="8 9">
    <name type="scientific">Amnibacterium flavum</name>
    <dbReference type="NCBI Taxonomy" id="2173173"/>
    <lineage>
        <taxon>Bacteria</taxon>
        <taxon>Bacillati</taxon>
        <taxon>Actinomycetota</taxon>
        <taxon>Actinomycetes</taxon>
        <taxon>Micrococcales</taxon>
        <taxon>Microbacteriaceae</taxon>
        <taxon>Amnibacterium</taxon>
    </lineage>
</organism>
<dbReference type="Gene3D" id="3.20.20.60">
    <property type="entry name" value="Phosphoenolpyruvate-binding domains"/>
    <property type="match status" value="1"/>
</dbReference>
<evidence type="ECO:0000256" key="2">
    <source>
        <dbReference type="ARBA" id="ARBA00022723"/>
    </source>
</evidence>
<dbReference type="Pfam" id="PF03328">
    <property type="entry name" value="HpcH_HpaI"/>
    <property type="match status" value="1"/>
</dbReference>
<dbReference type="InterPro" id="IPR011206">
    <property type="entry name" value="Citrate_lyase_beta/mcl1/mcl2"/>
</dbReference>
<keyword evidence="9" id="KW-1185">Reference proteome</keyword>
<dbReference type="PANTHER" id="PTHR32308:SF10">
    <property type="entry name" value="CITRATE LYASE SUBUNIT BETA"/>
    <property type="match status" value="1"/>
</dbReference>
<evidence type="ECO:0000313" key="9">
    <source>
        <dbReference type="Proteomes" id="UP000244893"/>
    </source>
</evidence>
<dbReference type="PIRSF" id="PIRSF015582">
    <property type="entry name" value="Cit_lyase_B"/>
    <property type="match status" value="1"/>
</dbReference>
<dbReference type="Proteomes" id="UP000244893">
    <property type="component" value="Unassembled WGS sequence"/>
</dbReference>
<feature type="binding site" evidence="5">
    <location>
        <position position="164"/>
    </location>
    <ligand>
        <name>Mg(2+)</name>
        <dbReference type="ChEBI" id="CHEBI:18420"/>
    </ligand>
</feature>
<name>A0A2V1HSE3_9MICO</name>
<keyword evidence="3 5" id="KW-0460">Magnesium</keyword>
<dbReference type="InterPro" id="IPR015813">
    <property type="entry name" value="Pyrv/PenolPyrv_kinase-like_dom"/>
</dbReference>
<dbReference type="AlphaFoldDB" id="A0A2V1HSE3"/>
<dbReference type="InterPro" id="IPR005000">
    <property type="entry name" value="Aldolase/citrate-lyase_domain"/>
</dbReference>
<comment type="cofactor">
    <cofactor evidence="1">
        <name>Mg(2+)</name>
        <dbReference type="ChEBI" id="CHEBI:18420"/>
    </cofactor>
</comment>
<dbReference type="PANTHER" id="PTHR32308">
    <property type="entry name" value="LYASE BETA SUBUNIT, PUTATIVE (AFU_ORTHOLOGUE AFUA_4G13030)-RELATED"/>
    <property type="match status" value="1"/>
</dbReference>
<dbReference type="SUPFAM" id="SSF51621">
    <property type="entry name" value="Phosphoenolpyruvate/pyruvate domain"/>
    <property type="match status" value="1"/>
</dbReference>
<dbReference type="EMBL" id="QEOP01000002">
    <property type="protein sequence ID" value="PVZ93870.1"/>
    <property type="molecule type" value="Genomic_DNA"/>
</dbReference>
<dbReference type="InterPro" id="IPR040442">
    <property type="entry name" value="Pyrv_kinase-like_dom_sf"/>
</dbReference>
<evidence type="ECO:0000259" key="7">
    <source>
        <dbReference type="Pfam" id="PF03328"/>
    </source>
</evidence>
<dbReference type="GO" id="GO:0000287">
    <property type="term" value="F:magnesium ion binding"/>
    <property type="evidence" value="ECO:0007669"/>
    <property type="project" value="TreeGrafter"/>
</dbReference>
<evidence type="ECO:0000256" key="4">
    <source>
        <dbReference type="PIRSR" id="PIRSR015582-1"/>
    </source>
</evidence>
<comment type="caution">
    <text evidence="8">The sequence shown here is derived from an EMBL/GenBank/DDBJ whole genome shotgun (WGS) entry which is preliminary data.</text>
</comment>
<sequence length="284" mass="29807">MIVRPGAATLGAAQAEPSGPGRPPADLCRSWLLFPATRITELSEKHHVADALVLDLEDGVAEGRKTTARDAVAEFLADREAWVRINDAATAHWFDDLTAIAGLPGLQGVVLAKAESPDDVRRTAELLPPGTLIVPMIETAASLLRVDGIAAEPSTFRLAFGVGDFRSDTGIGEDPLALAYARSRLVIASAAAGIPAPIDGPSRCGVAEVAARVGHGRAMGMRAALVLDPTNLDEVHRALSPTDDEIVVARALLELPVRGDADGSYLPAVKRARRVLALAEAYGR</sequence>
<evidence type="ECO:0000256" key="6">
    <source>
        <dbReference type="SAM" id="MobiDB-lite"/>
    </source>
</evidence>
<feature type="region of interest" description="Disordered" evidence="6">
    <location>
        <begin position="1"/>
        <end position="23"/>
    </location>
</feature>
<keyword evidence="2 5" id="KW-0479">Metal-binding</keyword>
<feature type="binding site" evidence="5">
    <location>
        <position position="138"/>
    </location>
    <ligand>
        <name>Mg(2+)</name>
        <dbReference type="ChEBI" id="CHEBI:18420"/>
    </ligand>
</feature>
<accession>A0A2V1HSE3</accession>
<evidence type="ECO:0000256" key="3">
    <source>
        <dbReference type="ARBA" id="ARBA00022842"/>
    </source>
</evidence>
<feature type="domain" description="HpcH/HpaI aldolase/citrate lyase" evidence="7">
    <location>
        <begin position="46"/>
        <end position="196"/>
    </location>
</feature>
<reference evidence="8 9" key="1">
    <citation type="submission" date="2018-05" db="EMBL/GenBank/DDBJ databases">
        <title>Amnibacterium sp. M8JJ-5, whole genome shotgun sequence.</title>
        <authorList>
            <person name="Tuo L."/>
        </authorList>
    </citation>
    <scope>NUCLEOTIDE SEQUENCE [LARGE SCALE GENOMIC DNA]</scope>
    <source>
        <strain evidence="8 9">M8JJ-5</strain>
    </source>
</reference>
<evidence type="ECO:0000256" key="1">
    <source>
        <dbReference type="ARBA" id="ARBA00001946"/>
    </source>
</evidence>
<proteinExistence type="predicted"/>
<feature type="binding site" evidence="4">
    <location>
        <position position="84"/>
    </location>
    <ligand>
        <name>substrate</name>
    </ligand>
</feature>
<feature type="binding site" evidence="4">
    <location>
        <position position="138"/>
    </location>
    <ligand>
        <name>substrate</name>
    </ligand>
</feature>
<keyword evidence="8" id="KW-0456">Lyase</keyword>
<gene>
    <name evidence="8" type="ORF">DDQ50_08830</name>
</gene>
<dbReference type="GO" id="GO:0006107">
    <property type="term" value="P:oxaloacetate metabolic process"/>
    <property type="evidence" value="ECO:0007669"/>
    <property type="project" value="TreeGrafter"/>
</dbReference>
<evidence type="ECO:0000256" key="5">
    <source>
        <dbReference type="PIRSR" id="PIRSR015582-2"/>
    </source>
</evidence>
<dbReference type="OrthoDB" id="4322898at2"/>
<protein>
    <submittedName>
        <fullName evidence="8">CoA ester lyase</fullName>
    </submittedName>
</protein>